<dbReference type="Gene3D" id="1.20.1600.10">
    <property type="entry name" value="Outer membrane efflux proteins (OEP)"/>
    <property type="match status" value="1"/>
</dbReference>
<keyword evidence="6" id="KW-0472">Membrane</keyword>
<dbReference type="PANTHER" id="PTHR30026:SF22">
    <property type="entry name" value="OUTER MEMBRANE EFFLUX PROTEIN"/>
    <property type="match status" value="1"/>
</dbReference>
<dbReference type="GO" id="GO:1990281">
    <property type="term" value="C:efflux pump complex"/>
    <property type="evidence" value="ECO:0007669"/>
    <property type="project" value="TreeGrafter"/>
</dbReference>
<dbReference type="Proteomes" id="UP000027590">
    <property type="component" value="Unassembled WGS sequence"/>
</dbReference>
<keyword evidence="4" id="KW-1134">Transmembrane beta strand</keyword>
<evidence type="ECO:0000256" key="4">
    <source>
        <dbReference type="ARBA" id="ARBA00022452"/>
    </source>
</evidence>
<comment type="similarity">
    <text evidence="2">Belongs to the outer membrane factor (OMF) (TC 1.B.17) family.</text>
</comment>
<keyword evidence="7" id="KW-0998">Cell outer membrane</keyword>
<sequence>MYLFFCLPEKRHAFRLIASIGLFSPLPAMAADPDPAPAPVTHLSLPEAMAIAYRSNPQILREQAILRQTDESMPEALSGWRPTVSGSATANYNESNYVTFPYGGSFRYNQKFRAPGYAAGVTITEPIFRGGKTWASMHKARSSILGERAHLVDIEQQLFVNVVSAYVAVTQARALLTLTRENEHTLEGQVQLTTRQLALNQATRTDALQAESQFEAAQASTRQAEGQVRVAEATFQRVIGIIPPEKLSPAERLPSPFVSEAQINQLAINDLPQVMQAQYQLESAKHDVRLAIADLLPQISAQASYQRQVNQGNGKFSEDATAVMLQASLPLYQGGAEYARIRAAKQAVDAALHNLAEQRREARENAMSAWQKLTADSDQLARNQKAVATGVEALHAIQQQELLGVRTTFEVLQQQELLFDQQKTLVQNAANLIEDSYHLAAATGHLTAKELNLHVSLYDPRAHYHQVKWKLIGME</sequence>
<reference evidence="9 11" key="2">
    <citation type="journal article" date="2014" name="PLoS ONE">
        <title>Evolution of mitochondria reconstructed from the energy metabolism of living bacteria.</title>
        <authorList>
            <person name="Degli Esposti M."/>
            <person name="Chouaia B."/>
            <person name="Comandatore F."/>
            <person name="Crotti E."/>
            <person name="Sassera D."/>
            <person name="Lievens P.M."/>
            <person name="Daffonchio D."/>
            <person name="Bandi C."/>
        </authorList>
    </citation>
    <scope>NUCLEOTIDE SEQUENCE [LARGE SCALE GENOMIC DNA]</scope>
    <source>
        <strain evidence="9">AM168</strain>
        <strain evidence="11">AM169</strain>
    </source>
</reference>
<dbReference type="EMBL" id="CBLY010000004">
    <property type="protein sequence ID" value="CDG33408.1"/>
    <property type="molecule type" value="Genomic_DNA"/>
</dbReference>
<protein>
    <submittedName>
        <fullName evidence="9">Outer membrane protein TolC</fullName>
    </submittedName>
    <submittedName>
        <fullName evidence="10">Secretion protein</fullName>
    </submittedName>
</protein>
<dbReference type="InterPro" id="IPR051906">
    <property type="entry name" value="TolC-like"/>
</dbReference>
<dbReference type="Proteomes" id="UP000237218">
    <property type="component" value="Unassembled WGS sequence"/>
</dbReference>
<dbReference type="EMBL" id="LMYI01000001">
    <property type="protein sequence ID" value="POS65119.1"/>
    <property type="molecule type" value="Genomic_DNA"/>
</dbReference>
<feature type="signal peptide" evidence="8">
    <location>
        <begin position="1"/>
        <end position="30"/>
    </location>
</feature>
<evidence type="ECO:0000313" key="9">
    <source>
        <dbReference type="EMBL" id="CDG33408.1"/>
    </source>
</evidence>
<organism evidence="9 11">
    <name type="scientific">Parasaccharibacter apium</name>
    <dbReference type="NCBI Taxonomy" id="1510841"/>
    <lineage>
        <taxon>Bacteria</taxon>
        <taxon>Pseudomonadati</taxon>
        <taxon>Pseudomonadota</taxon>
        <taxon>Alphaproteobacteria</taxon>
        <taxon>Acetobacterales</taxon>
        <taxon>Acetobacteraceae</taxon>
        <taxon>Parasaccharibacter</taxon>
    </lineage>
</organism>
<comment type="caution">
    <text evidence="9">The sequence shown here is derived from an EMBL/GenBank/DDBJ whole genome shotgun (WGS) entry which is preliminary data.</text>
</comment>
<feature type="chain" id="PRO_5031095744" evidence="8">
    <location>
        <begin position="31"/>
        <end position="475"/>
    </location>
</feature>
<dbReference type="GO" id="GO:0009279">
    <property type="term" value="C:cell outer membrane"/>
    <property type="evidence" value="ECO:0007669"/>
    <property type="project" value="UniProtKB-SubCell"/>
</dbReference>
<evidence type="ECO:0000256" key="3">
    <source>
        <dbReference type="ARBA" id="ARBA00022448"/>
    </source>
</evidence>
<dbReference type="Pfam" id="PF02321">
    <property type="entry name" value="OEP"/>
    <property type="match status" value="2"/>
</dbReference>
<evidence type="ECO:0000256" key="1">
    <source>
        <dbReference type="ARBA" id="ARBA00004442"/>
    </source>
</evidence>
<dbReference type="AlphaFoldDB" id="A0A7U7G5B4"/>
<dbReference type="GO" id="GO:0015562">
    <property type="term" value="F:efflux transmembrane transporter activity"/>
    <property type="evidence" value="ECO:0007669"/>
    <property type="project" value="InterPro"/>
</dbReference>
<gene>
    <name evidence="10" type="ORF">ASQ42_00460</name>
    <name evidence="9" type="ORF">SACS_0670</name>
</gene>
<reference evidence="9 11" key="1">
    <citation type="journal article" date="2014" name="Genome Biol. Evol.">
        <title>Acetic acid bacteria genomes reveal functional traits for adaptation to life in insect guts.</title>
        <authorList>
            <person name="Chouaia B."/>
            <person name="Gaiarsa S."/>
            <person name="Crotti E."/>
            <person name="Comandatore F."/>
            <person name="Degli Esposti M."/>
            <person name="Ricci I."/>
            <person name="Alma A."/>
            <person name="Favia G."/>
            <person name="Bandi C."/>
            <person name="Daffonchio D."/>
        </authorList>
    </citation>
    <scope>NUCLEOTIDE SEQUENCE [LARGE SCALE GENOMIC DNA]</scope>
    <source>
        <strain evidence="9">AM168</strain>
        <strain evidence="11">AM169</strain>
    </source>
</reference>
<evidence type="ECO:0000256" key="6">
    <source>
        <dbReference type="ARBA" id="ARBA00023136"/>
    </source>
</evidence>
<keyword evidence="3" id="KW-0813">Transport</keyword>
<comment type="subcellular location">
    <subcellularLocation>
        <location evidence="1">Cell outer membrane</location>
    </subcellularLocation>
</comment>
<evidence type="ECO:0000256" key="7">
    <source>
        <dbReference type="ARBA" id="ARBA00023237"/>
    </source>
</evidence>
<evidence type="ECO:0000313" key="10">
    <source>
        <dbReference type="EMBL" id="POS65119.1"/>
    </source>
</evidence>
<dbReference type="InterPro" id="IPR003423">
    <property type="entry name" value="OMP_efflux"/>
</dbReference>
<proteinExistence type="inferred from homology"/>
<dbReference type="OrthoDB" id="9789368at2"/>
<dbReference type="NCBIfam" id="TIGR01844">
    <property type="entry name" value="type_I_sec_TolC"/>
    <property type="match status" value="1"/>
</dbReference>
<keyword evidence="8" id="KW-0732">Signal</keyword>
<evidence type="ECO:0000256" key="5">
    <source>
        <dbReference type="ARBA" id="ARBA00022692"/>
    </source>
</evidence>
<dbReference type="InterPro" id="IPR010130">
    <property type="entry name" value="T1SS_OMP_TolC"/>
</dbReference>
<evidence type="ECO:0000313" key="12">
    <source>
        <dbReference type="Proteomes" id="UP000237218"/>
    </source>
</evidence>
<accession>A0A7U7G5B4</accession>
<reference evidence="10 12" key="3">
    <citation type="submission" date="2018-02" db="EMBL/GenBank/DDBJ databases">
        <title>Draft genome sequences of four Parasaccharibacter apium strains isolated from honey bees.</title>
        <authorList>
            <person name="Corby-Harris V.L."/>
            <person name="Anderson K.E."/>
        </authorList>
    </citation>
    <scope>NUCLEOTIDE SEQUENCE [LARGE SCALE GENOMIC DNA]</scope>
    <source>
        <strain evidence="10 12">B8</strain>
    </source>
</reference>
<keyword evidence="12" id="KW-1185">Reference proteome</keyword>
<evidence type="ECO:0000256" key="2">
    <source>
        <dbReference type="ARBA" id="ARBA00007613"/>
    </source>
</evidence>
<dbReference type="PANTHER" id="PTHR30026">
    <property type="entry name" value="OUTER MEMBRANE PROTEIN TOLC"/>
    <property type="match status" value="1"/>
</dbReference>
<evidence type="ECO:0000313" key="11">
    <source>
        <dbReference type="Proteomes" id="UP000027590"/>
    </source>
</evidence>
<name>A0A7U7G5B4_9PROT</name>
<dbReference type="GO" id="GO:0015288">
    <property type="term" value="F:porin activity"/>
    <property type="evidence" value="ECO:0007669"/>
    <property type="project" value="TreeGrafter"/>
</dbReference>
<evidence type="ECO:0000256" key="8">
    <source>
        <dbReference type="SAM" id="SignalP"/>
    </source>
</evidence>
<dbReference type="SUPFAM" id="SSF56954">
    <property type="entry name" value="Outer membrane efflux proteins (OEP)"/>
    <property type="match status" value="1"/>
</dbReference>
<keyword evidence="5" id="KW-0812">Transmembrane</keyword>